<dbReference type="RefSeq" id="WP_017977505.1">
    <property type="nucleotide sequence ID" value="NZ_CP017578.1"/>
</dbReference>
<dbReference type="KEGG" id="smy:BJP26_05330"/>
<dbReference type="OrthoDB" id="9798754at2"/>
<comment type="caution">
    <text evidence="1">The sequence shown here is derived from an EMBL/GenBank/DDBJ whole genome shotgun (WGS) entry which is preliminary data.</text>
</comment>
<dbReference type="AlphaFoldDB" id="A0A175Y1H1"/>
<dbReference type="InterPro" id="IPR047216">
    <property type="entry name" value="Endonuclease_DUF559_bact"/>
</dbReference>
<dbReference type="InterPro" id="IPR011335">
    <property type="entry name" value="Restrct_endonuc-II-like"/>
</dbReference>
<name>A0A175Y1H1_9SPHN</name>
<dbReference type="Pfam" id="PF04480">
    <property type="entry name" value="DUF559"/>
    <property type="match status" value="1"/>
</dbReference>
<gene>
    <name evidence="1" type="ORF">AVM11_08140</name>
</gene>
<accession>A0A175Y1H1</accession>
<dbReference type="CDD" id="cd01038">
    <property type="entry name" value="Endonuclease_DUF559"/>
    <property type="match status" value="1"/>
</dbReference>
<dbReference type="STRING" id="621456.BJP26_05330"/>
<proteinExistence type="predicted"/>
<dbReference type="SUPFAM" id="SSF52980">
    <property type="entry name" value="Restriction endonuclease-like"/>
    <property type="match status" value="1"/>
</dbReference>
<dbReference type="EMBL" id="LQCK02000034">
    <property type="protein sequence ID" value="KZB94421.1"/>
    <property type="molecule type" value="Genomic_DNA"/>
</dbReference>
<sequence>MPRIAPYMTANARALRTDATEAERLIWLRVRGHRPRFTRQLPVGRYIIDLACRSVKLSVEFDGSQHVDSLSDEARTQWLEGLGWRVIRFWNSDVVANPDGVTEVILAAVAQCGGPTHTRPLPSREGR</sequence>
<dbReference type="PANTHER" id="PTHR38590:SF1">
    <property type="entry name" value="BLL0828 PROTEIN"/>
    <property type="match status" value="1"/>
</dbReference>
<evidence type="ECO:0000313" key="1">
    <source>
        <dbReference type="EMBL" id="KZB94421.1"/>
    </source>
</evidence>
<dbReference type="InterPro" id="IPR007569">
    <property type="entry name" value="DUF559"/>
</dbReference>
<reference evidence="1" key="1">
    <citation type="submission" date="2016-03" db="EMBL/GenBank/DDBJ databases">
        <title>Sphingomonas melonis TY, whole genome shotgun sequencing.</title>
        <authorList>
            <person name="Wang H."/>
            <person name="Zhu P."/>
        </authorList>
    </citation>
    <scope>NUCLEOTIDE SEQUENCE [LARGE SCALE GENOMIC DNA]</scope>
    <source>
        <strain evidence="1">TY</strain>
    </source>
</reference>
<evidence type="ECO:0000313" key="2">
    <source>
        <dbReference type="Proteomes" id="UP000078460"/>
    </source>
</evidence>
<keyword evidence="2" id="KW-1185">Reference proteome</keyword>
<organism evidence="1 2">
    <name type="scientific">Sphingomonas melonis TY</name>
    <dbReference type="NCBI Taxonomy" id="621456"/>
    <lineage>
        <taxon>Bacteria</taxon>
        <taxon>Pseudomonadati</taxon>
        <taxon>Pseudomonadota</taxon>
        <taxon>Alphaproteobacteria</taxon>
        <taxon>Sphingomonadales</taxon>
        <taxon>Sphingomonadaceae</taxon>
        <taxon>Sphingomonas</taxon>
    </lineage>
</organism>
<dbReference type="Gene3D" id="3.40.960.10">
    <property type="entry name" value="VSR Endonuclease"/>
    <property type="match status" value="1"/>
</dbReference>
<dbReference type="PANTHER" id="PTHR38590">
    <property type="entry name" value="BLL0828 PROTEIN"/>
    <property type="match status" value="1"/>
</dbReference>
<dbReference type="GeneID" id="93796652"/>
<dbReference type="Proteomes" id="UP000078460">
    <property type="component" value="Unassembled WGS sequence"/>
</dbReference>
<protein>
    <submittedName>
        <fullName evidence="1">Uncharacterized protein</fullName>
    </submittedName>
</protein>